<accession>A0A9W7F8S4</accession>
<dbReference type="Proteomes" id="UP001165160">
    <property type="component" value="Unassembled WGS sequence"/>
</dbReference>
<dbReference type="PANTHER" id="PTHR46734:SF1">
    <property type="entry name" value="TELOMERIC REPEAT-BINDING FACTOR 1"/>
    <property type="match status" value="1"/>
</dbReference>
<dbReference type="CDD" id="cd00167">
    <property type="entry name" value="SANT"/>
    <property type="match status" value="1"/>
</dbReference>
<feature type="compositionally biased region" description="Polar residues" evidence="2">
    <location>
        <begin position="29"/>
        <end position="38"/>
    </location>
</feature>
<evidence type="ECO:0000313" key="4">
    <source>
        <dbReference type="EMBL" id="GMI07630.1"/>
    </source>
</evidence>
<evidence type="ECO:0000256" key="2">
    <source>
        <dbReference type="SAM" id="MobiDB-lite"/>
    </source>
</evidence>
<feature type="domain" description="Myb-like" evidence="3">
    <location>
        <begin position="179"/>
        <end position="231"/>
    </location>
</feature>
<feature type="domain" description="Myb-like" evidence="3">
    <location>
        <begin position="245"/>
        <end position="297"/>
    </location>
</feature>
<evidence type="ECO:0000256" key="1">
    <source>
        <dbReference type="ARBA" id="ARBA00023242"/>
    </source>
</evidence>
<dbReference type="InterPro" id="IPR052450">
    <property type="entry name" value="TRBD-Containing_Protein"/>
</dbReference>
<name>A0A9W7F8S4_9STRA</name>
<dbReference type="AlphaFoldDB" id="A0A9W7F8S4"/>
<dbReference type="EMBL" id="BRXX01000368">
    <property type="protein sequence ID" value="GMI07630.1"/>
    <property type="molecule type" value="Genomic_DNA"/>
</dbReference>
<feature type="domain" description="Myb-like" evidence="3">
    <location>
        <begin position="308"/>
        <end position="360"/>
    </location>
</feature>
<evidence type="ECO:0000313" key="5">
    <source>
        <dbReference type="Proteomes" id="UP001165160"/>
    </source>
</evidence>
<feature type="domain" description="Myb-like" evidence="3">
    <location>
        <begin position="113"/>
        <end position="165"/>
    </location>
</feature>
<gene>
    <name evidence="4" type="ORF">TrVE_jg13114</name>
</gene>
<dbReference type="InterPro" id="IPR009057">
    <property type="entry name" value="Homeodomain-like_sf"/>
</dbReference>
<reference evidence="5" key="1">
    <citation type="journal article" date="2023" name="Commun. Biol.">
        <title>Genome analysis of Parmales, the sister group of diatoms, reveals the evolutionary specialization of diatoms from phago-mixotrophs to photoautotrophs.</title>
        <authorList>
            <person name="Ban H."/>
            <person name="Sato S."/>
            <person name="Yoshikawa S."/>
            <person name="Yamada K."/>
            <person name="Nakamura Y."/>
            <person name="Ichinomiya M."/>
            <person name="Sato N."/>
            <person name="Blanc-Mathieu R."/>
            <person name="Endo H."/>
            <person name="Kuwata A."/>
            <person name="Ogata H."/>
        </authorList>
    </citation>
    <scope>NUCLEOTIDE SEQUENCE [LARGE SCALE GENOMIC DNA]</scope>
    <source>
        <strain evidence="5">NIES 3699</strain>
    </source>
</reference>
<dbReference type="PANTHER" id="PTHR46734">
    <property type="entry name" value="TELOMERIC REPEAT-BINDING FACTOR 1 TERF1"/>
    <property type="match status" value="1"/>
</dbReference>
<protein>
    <recommendedName>
        <fullName evidence="3">Myb-like domain-containing protein</fullName>
    </recommendedName>
</protein>
<keyword evidence="5" id="KW-1185">Reference proteome</keyword>
<keyword evidence="1" id="KW-0539">Nucleus</keyword>
<feature type="region of interest" description="Disordered" evidence="2">
    <location>
        <begin position="1"/>
        <end position="44"/>
    </location>
</feature>
<organism evidence="4 5">
    <name type="scientific">Triparma verrucosa</name>
    <dbReference type="NCBI Taxonomy" id="1606542"/>
    <lineage>
        <taxon>Eukaryota</taxon>
        <taxon>Sar</taxon>
        <taxon>Stramenopiles</taxon>
        <taxon>Ochrophyta</taxon>
        <taxon>Bolidophyceae</taxon>
        <taxon>Parmales</taxon>
        <taxon>Triparmaceae</taxon>
        <taxon>Triparma</taxon>
    </lineage>
</organism>
<feature type="domain" description="Myb-like" evidence="3">
    <location>
        <begin position="384"/>
        <end position="436"/>
    </location>
</feature>
<evidence type="ECO:0000259" key="3">
    <source>
        <dbReference type="SMART" id="SM00717"/>
    </source>
</evidence>
<dbReference type="SMART" id="SM00717">
    <property type="entry name" value="SANT"/>
    <property type="match status" value="6"/>
</dbReference>
<sequence length="492" mass="56326">MSIPGMNENVVADSPALGEIEDQEGGGTVKSTTESTSDWRPHPPKANGAHLLVWADDEGEALLKGVEDYGLDFERIIKENEDLFANRSVRALECQYRRLEPRKFKELVVLKLRKGAWTPEEDAALVKGVNDYGLDFERIRAANGALLGSRKSNSLEQRFRRSEPKKYKELKSAVPKKPRPTEWTAEQDAALAKGVDTYGINFDRIRLENSPLLSNRTTLALEERFKVIDAVKLRILRKQIPRKPRSKPWTTVEDAALVEGAAKHGLDYDRIKEDNGVLLTHRTEKHLEDRLRKIDLKKFKEYLVRTPRPFEWSSKEDAVLVKGFEEYGVDYERILAVNSEILSKRSRPVVVEKRIANLARLGIIDQDKLDALKEEVAHAQELQHFKFWPEDHDRALKNGMLAHGDDFEKILQSEGKVLGNRKAKHLKQRYSALVKKQRVNKIYDESVNEVVDNDLATKKAKTKEKNPSPKIIDQSIFSMLLPHLPHNSIHQY</sequence>
<dbReference type="InterPro" id="IPR001005">
    <property type="entry name" value="SANT/Myb"/>
</dbReference>
<proteinExistence type="predicted"/>
<feature type="domain" description="Myb-like" evidence="3">
    <location>
        <begin position="50"/>
        <end position="102"/>
    </location>
</feature>
<dbReference type="Gene3D" id="1.10.10.60">
    <property type="entry name" value="Homeodomain-like"/>
    <property type="match status" value="2"/>
</dbReference>
<dbReference type="SUPFAM" id="SSF46689">
    <property type="entry name" value="Homeodomain-like"/>
    <property type="match status" value="2"/>
</dbReference>
<comment type="caution">
    <text evidence="4">The sequence shown here is derived from an EMBL/GenBank/DDBJ whole genome shotgun (WGS) entry which is preliminary data.</text>
</comment>
<dbReference type="Pfam" id="PF00249">
    <property type="entry name" value="Myb_DNA-binding"/>
    <property type="match status" value="1"/>
</dbReference>